<feature type="transmembrane region" description="Helical" evidence="1">
    <location>
        <begin position="47"/>
        <end position="69"/>
    </location>
</feature>
<evidence type="ECO:0000313" key="2">
    <source>
        <dbReference type="Proteomes" id="UP001652661"/>
    </source>
</evidence>
<reference evidence="3" key="1">
    <citation type="submission" date="2025-08" db="UniProtKB">
        <authorList>
            <consortium name="RefSeq"/>
        </authorList>
    </citation>
    <scope>IDENTIFICATION</scope>
    <source>
        <strain evidence="3">14028-0561.14</strain>
        <tissue evidence="3">Whole fly</tissue>
    </source>
</reference>
<proteinExistence type="predicted"/>
<feature type="transmembrane region" description="Helical" evidence="1">
    <location>
        <begin position="14"/>
        <end position="35"/>
    </location>
</feature>
<organism evidence="2 3">
    <name type="scientific">Drosophila kikkawai</name>
    <name type="common">Fruit fly</name>
    <dbReference type="NCBI Taxonomy" id="30033"/>
    <lineage>
        <taxon>Eukaryota</taxon>
        <taxon>Metazoa</taxon>
        <taxon>Ecdysozoa</taxon>
        <taxon>Arthropoda</taxon>
        <taxon>Hexapoda</taxon>
        <taxon>Insecta</taxon>
        <taxon>Pterygota</taxon>
        <taxon>Neoptera</taxon>
        <taxon>Endopterygota</taxon>
        <taxon>Diptera</taxon>
        <taxon>Brachycera</taxon>
        <taxon>Muscomorpha</taxon>
        <taxon>Ephydroidea</taxon>
        <taxon>Drosophilidae</taxon>
        <taxon>Drosophila</taxon>
        <taxon>Sophophora</taxon>
    </lineage>
</organism>
<feature type="transmembrane region" description="Helical" evidence="1">
    <location>
        <begin position="127"/>
        <end position="154"/>
    </location>
</feature>
<name>A0A6P4IIB5_DROKI</name>
<evidence type="ECO:0000313" key="3">
    <source>
        <dbReference type="RefSeq" id="XP_017028687.1"/>
    </source>
</evidence>
<sequence>MREVNFVNRRTRQLLFLILAVTQLCGITTCVYSFREKSFRPSSALQIYGGLILSFVSLLLYASFSLMLLHVEKTWPLLVGTYVMLAVRVQGFWASKDLVRLLNELLEVVEEVNVMARHPNIFRLRHLLLLILGLQNLLRCLLMLADLSLGVGFVGFTVTVLLLFLLAFLLTFLLQITINLCLLVVLIASYNELHRCTRRISNDLDSLRQSRVLESGQFLVLVKQLHTITEELIQLRVRIFQLTQKIIEHFRFHWLCGLVYGLIPFYCFKAINVKDFYYLGISALNLIFHCTVFRILSWESRTTRSFCHFQMSNYHQEFDRTIDILLHQEIRQHLKVSIYKVTLDTKFLLRLLSLCAFWVFVNRQGYLLLHRNIV</sequence>
<keyword evidence="1" id="KW-0812">Transmembrane</keyword>
<gene>
    <name evidence="3" type="primary">Grl65a</name>
</gene>
<feature type="transmembrane region" description="Helical" evidence="1">
    <location>
        <begin position="160"/>
        <end position="190"/>
    </location>
</feature>
<keyword evidence="1" id="KW-0472">Membrane</keyword>
<dbReference type="Proteomes" id="UP001652661">
    <property type="component" value="Chromosome 3L"/>
</dbReference>
<dbReference type="OrthoDB" id="8065495at2759"/>
<accession>A0A6P4IIB5</accession>
<dbReference type="AlphaFoldDB" id="A0A6P4IIB5"/>
<protein>
    <submittedName>
        <fullName evidence="3">Gustatory receptor-like 65a</fullName>
    </submittedName>
</protein>
<dbReference type="RefSeq" id="XP_017028687.1">
    <property type="nucleotide sequence ID" value="XM_017173198.1"/>
</dbReference>
<evidence type="ECO:0000256" key="1">
    <source>
        <dbReference type="SAM" id="Phobius"/>
    </source>
</evidence>
<keyword evidence="2" id="KW-1185">Reference proteome</keyword>
<feature type="transmembrane region" description="Helical" evidence="1">
    <location>
        <begin position="277"/>
        <end position="296"/>
    </location>
</feature>
<keyword evidence="1" id="KW-1133">Transmembrane helix</keyword>
<feature type="transmembrane region" description="Helical" evidence="1">
    <location>
        <begin position="252"/>
        <end position="271"/>
    </location>
</feature>